<dbReference type="EMBL" id="FQVB01000035">
    <property type="protein sequence ID" value="SHF99603.1"/>
    <property type="molecule type" value="Genomic_DNA"/>
</dbReference>
<keyword evidence="3" id="KW-1185">Reference proteome</keyword>
<evidence type="ECO:0000313" key="3">
    <source>
        <dbReference type="Proteomes" id="UP000184076"/>
    </source>
</evidence>
<reference evidence="3" key="1">
    <citation type="submission" date="2016-11" db="EMBL/GenBank/DDBJ databases">
        <authorList>
            <person name="Varghese N."/>
            <person name="Submissions S."/>
        </authorList>
    </citation>
    <scope>NUCLEOTIDE SEQUENCE [LARGE SCALE GENOMIC DNA]</scope>
    <source>
        <strain evidence="3">DSM 9756</strain>
    </source>
</reference>
<evidence type="ECO:0000313" key="2">
    <source>
        <dbReference type="EMBL" id="SHF99603.1"/>
    </source>
</evidence>
<feature type="chain" id="PRO_5013177745" evidence="1">
    <location>
        <begin position="26"/>
        <end position="316"/>
    </location>
</feature>
<dbReference type="AlphaFoldDB" id="A0A1M5G794"/>
<proteinExistence type="predicted"/>
<feature type="signal peptide" evidence="1">
    <location>
        <begin position="1"/>
        <end position="25"/>
    </location>
</feature>
<dbReference type="InterPro" id="IPR025737">
    <property type="entry name" value="FApF"/>
</dbReference>
<dbReference type="Pfam" id="PF13557">
    <property type="entry name" value="Phenol_MetA_deg"/>
    <property type="match status" value="1"/>
</dbReference>
<sequence length="316" mass="34888">MRRALGTVLCIVVAVGLAMPAAAWNQNSGLNYGNTNFLDAILPPPGVYLDNYVAYYHSDEFKDADGNKLPLDNELSLLVYVPQLTWIADLGLPRGMIFGVTGLLPVVNANLDSDLGMVASNDNLGDLMLGVFVASHAGKPFANLGNGFDLYLAAEVDVYMPTGQYDKKFTINPGNNFFTIEPFVKFTVTMPHGFSFSMRHHLAFNTENDEYLGDDGQTHDLKPGIMYHFNYCFAKTLDFISPNLRLGAMGYYGKQLTDDELDGRDMKDSKEQIFGIGPGIQYVGKGWVLSLKTYFESAAENKAEGERVVLRLSLPF</sequence>
<protein>
    <submittedName>
        <fullName evidence="2">Uncharacterized conserved protein</fullName>
    </submittedName>
</protein>
<dbReference type="RefSeq" id="WP_073041001.1">
    <property type="nucleotide sequence ID" value="NZ_FQVB01000035.1"/>
</dbReference>
<accession>A0A1M5G794</accession>
<organism evidence="2 3">
    <name type="scientific">Desulfacinum infernum DSM 9756</name>
    <dbReference type="NCBI Taxonomy" id="1121391"/>
    <lineage>
        <taxon>Bacteria</taxon>
        <taxon>Pseudomonadati</taxon>
        <taxon>Thermodesulfobacteriota</taxon>
        <taxon>Syntrophobacteria</taxon>
        <taxon>Syntrophobacterales</taxon>
        <taxon>Syntrophobacteraceae</taxon>
        <taxon>Desulfacinum</taxon>
    </lineage>
</organism>
<evidence type="ECO:0000256" key="1">
    <source>
        <dbReference type="SAM" id="SignalP"/>
    </source>
</evidence>
<dbReference type="Proteomes" id="UP000184076">
    <property type="component" value="Unassembled WGS sequence"/>
</dbReference>
<name>A0A1M5G794_9BACT</name>
<gene>
    <name evidence="2" type="ORF">SAMN02745206_03070</name>
</gene>
<keyword evidence="1" id="KW-0732">Signal</keyword>